<accession>A0A564S8G2</accession>
<feature type="transmembrane region" description="Helical" evidence="2">
    <location>
        <begin position="207"/>
        <end position="228"/>
    </location>
</feature>
<dbReference type="Proteomes" id="UP000385544">
    <property type="component" value="Unassembled WGS sequence"/>
</dbReference>
<feature type="transmembrane region" description="Helical" evidence="2">
    <location>
        <begin position="44"/>
        <end position="66"/>
    </location>
</feature>
<dbReference type="GO" id="GO:0080120">
    <property type="term" value="P:CAAX-box protein maturation"/>
    <property type="evidence" value="ECO:0007669"/>
    <property type="project" value="UniProtKB-ARBA"/>
</dbReference>
<sequence>MVHFMKLTNSFRYYTYISLLLLSYQFGMRFIFSLTIISQLPDVWYYLFVTGVVACHGVVAGYLLWYHQHLLAIRKVTFSWLSLMYSMLAFVLLFLWASFTPLIFPITQNAQAIREGFQELTGFAFFIQMVFYPIVVAPISEELVYRGLVMSSFQKFQSYRLDMLISSSLFSCIHIHSLQNGWVITDFIYYFVMGFILSWLYRKTNSVWYTIGVHFAWNALLTILNIFIRK</sequence>
<feature type="transmembrane region" description="Helical" evidence="2">
    <location>
        <begin position="120"/>
        <end position="139"/>
    </location>
</feature>
<evidence type="ECO:0000313" key="5">
    <source>
        <dbReference type="Proteomes" id="UP000385544"/>
    </source>
</evidence>
<dbReference type="GO" id="GO:0004175">
    <property type="term" value="F:endopeptidase activity"/>
    <property type="evidence" value="ECO:0007669"/>
    <property type="project" value="UniProtKB-ARBA"/>
</dbReference>
<dbReference type="AlphaFoldDB" id="A0A564S8G2"/>
<dbReference type="Pfam" id="PF02517">
    <property type="entry name" value="Rce1-like"/>
    <property type="match status" value="1"/>
</dbReference>
<dbReference type="GO" id="GO:0006508">
    <property type="term" value="P:proteolysis"/>
    <property type="evidence" value="ECO:0007669"/>
    <property type="project" value="UniProtKB-KW"/>
</dbReference>
<protein>
    <submittedName>
        <fullName evidence="4">CAAX amino terminal protease self- immunity</fullName>
    </submittedName>
</protein>
<dbReference type="PANTHER" id="PTHR36435">
    <property type="entry name" value="SLR1288 PROTEIN"/>
    <property type="match status" value="1"/>
</dbReference>
<keyword evidence="2" id="KW-1133">Transmembrane helix</keyword>
<keyword evidence="4" id="KW-0645">Protease</keyword>
<evidence type="ECO:0000313" key="4">
    <source>
        <dbReference type="EMBL" id="VUW91379.1"/>
    </source>
</evidence>
<evidence type="ECO:0000256" key="1">
    <source>
        <dbReference type="ARBA" id="ARBA00009067"/>
    </source>
</evidence>
<feature type="transmembrane region" description="Helical" evidence="2">
    <location>
        <begin position="182"/>
        <end position="201"/>
    </location>
</feature>
<keyword evidence="2" id="KW-0472">Membrane</keyword>
<reference evidence="4 5" key="1">
    <citation type="submission" date="2019-07" db="EMBL/GenBank/DDBJ databases">
        <authorList>
            <person name="Hibberd C M."/>
            <person name="Gehrig L. J."/>
            <person name="Chang H.-W."/>
            <person name="Venkatesh S."/>
        </authorList>
    </citation>
    <scope>NUCLEOTIDE SEQUENCE [LARGE SCALE GENOMIC DNA]</scope>
    <source>
        <strain evidence="4">Streptococcus_constellatus_SS_Bg39</strain>
    </source>
</reference>
<proteinExistence type="inferred from homology"/>
<keyword evidence="2" id="KW-0812">Transmembrane</keyword>
<dbReference type="PANTHER" id="PTHR36435:SF1">
    <property type="entry name" value="CAAX AMINO TERMINAL PROTEASE FAMILY PROTEIN"/>
    <property type="match status" value="1"/>
</dbReference>
<keyword evidence="4" id="KW-0378">Hydrolase</keyword>
<name>A0A564S8G2_STRCV</name>
<evidence type="ECO:0000259" key="3">
    <source>
        <dbReference type="Pfam" id="PF02517"/>
    </source>
</evidence>
<dbReference type="EMBL" id="CABHMZ010000003">
    <property type="protein sequence ID" value="VUW91379.1"/>
    <property type="molecule type" value="Genomic_DNA"/>
</dbReference>
<organism evidence="4 5">
    <name type="scientific">Streptococcus constellatus</name>
    <dbReference type="NCBI Taxonomy" id="76860"/>
    <lineage>
        <taxon>Bacteria</taxon>
        <taxon>Bacillati</taxon>
        <taxon>Bacillota</taxon>
        <taxon>Bacilli</taxon>
        <taxon>Lactobacillales</taxon>
        <taxon>Streptococcaceae</taxon>
        <taxon>Streptococcus</taxon>
        <taxon>Streptococcus anginosus group</taxon>
    </lineage>
</organism>
<dbReference type="OrthoDB" id="8607342at2"/>
<dbReference type="InterPro" id="IPR052710">
    <property type="entry name" value="CAAX_protease"/>
</dbReference>
<gene>
    <name evidence="4" type="ORF">SCSS39_00248</name>
</gene>
<comment type="similarity">
    <text evidence="1">Belongs to the UPF0177 family.</text>
</comment>
<evidence type="ECO:0000256" key="2">
    <source>
        <dbReference type="SAM" id="Phobius"/>
    </source>
</evidence>
<dbReference type="InterPro" id="IPR003675">
    <property type="entry name" value="Rce1/LyrA-like_dom"/>
</dbReference>
<feature type="domain" description="CAAX prenyl protease 2/Lysostaphin resistance protein A-like" evidence="3">
    <location>
        <begin position="126"/>
        <end position="220"/>
    </location>
</feature>
<feature type="transmembrane region" description="Helical" evidence="2">
    <location>
        <begin position="13"/>
        <end position="32"/>
    </location>
</feature>
<feature type="transmembrane region" description="Helical" evidence="2">
    <location>
        <begin position="78"/>
        <end position="99"/>
    </location>
</feature>